<feature type="domain" description="MYND-type" evidence="6">
    <location>
        <begin position="352"/>
        <end position="388"/>
    </location>
</feature>
<proteinExistence type="predicted"/>
<feature type="region of interest" description="Disordered" evidence="5">
    <location>
        <begin position="26"/>
        <end position="84"/>
    </location>
</feature>
<organism evidence="7 8">
    <name type="scientific">Allacma fusca</name>
    <dbReference type="NCBI Taxonomy" id="39272"/>
    <lineage>
        <taxon>Eukaryota</taxon>
        <taxon>Metazoa</taxon>
        <taxon>Ecdysozoa</taxon>
        <taxon>Arthropoda</taxon>
        <taxon>Hexapoda</taxon>
        <taxon>Collembola</taxon>
        <taxon>Symphypleona</taxon>
        <taxon>Sminthuridae</taxon>
        <taxon>Allacma</taxon>
    </lineage>
</organism>
<keyword evidence="1" id="KW-0479">Metal-binding</keyword>
<dbReference type="InterPro" id="IPR053010">
    <property type="entry name" value="SET_SmydA-8"/>
</dbReference>
<comment type="caution">
    <text evidence="7">The sequence shown here is derived from an EMBL/GenBank/DDBJ whole genome shotgun (WGS) entry which is preliminary data.</text>
</comment>
<evidence type="ECO:0000256" key="1">
    <source>
        <dbReference type="ARBA" id="ARBA00022723"/>
    </source>
</evidence>
<keyword evidence="3" id="KW-0862">Zinc</keyword>
<evidence type="ECO:0000256" key="5">
    <source>
        <dbReference type="SAM" id="MobiDB-lite"/>
    </source>
</evidence>
<gene>
    <name evidence="7" type="ORF">AFUS01_LOCUS40895</name>
</gene>
<dbReference type="InterPro" id="IPR002893">
    <property type="entry name" value="Znf_MYND"/>
</dbReference>
<dbReference type="PROSITE" id="PS50865">
    <property type="entry name" value="ZF_MYND_2"/>
    <property type="match status" value="1"/>
</dbReference>
<sequence>MTKESKLKKKKEEIVAPEIPAISLHCGLPKESSTQEVHDNDAMTDASQKKDQLRSKLFKSSRIGKNENEKNQASKTIRDEETWKNRQEFKKTNLEEKSNSGNTIKVTSVNGGNTYLIDSTNGSSDPSYRNPVIYDQLREKRSDTFLSYDLFQQTLQEEITNRENAKTFTFNSFPGTPSEEASPTRRTCVQNINEDRQIDVKNSPGPVTDWKVSPLDSLKDKIRDLQIHGRSGKACEKAFETEEDQVEEILGLEIEHDNEGKFSSNPMVPGQRYQLYPDPSKFMNTSYSNNSTGVPVSTSKVAESTQAGGSPARAGSVPGLYNLQNRDNKISGTSNLAPCSSIWDGINQLCEVQTCSQPASKKCKNCKAAYYCSEEHQKWDWKSHKHNCIPYKMEIIDDTRRAMVAVRNIPAGRVIFQEKPFLVFPIASFETDFVHVMELNCVILAEFLHTCGAKKPACLGCMKPMELTGNLRHHCSKCGLPLCSKSCEYEIAHQLGECAVISNAGGLSKEERPPSCFHSLYMDVEILRALQLEQFDPPQWEKFLELRQHVRVELYKRTPRFDLFVRNTKRLVPYSAKASGYNFDLISDVHAIITALSFKPSLKSPYKMLISTQLYFAHNCVPNTLQYVEHQVTGAVHKMRCVVKAAVTIFKGEFITLDFVPTPYLAYSLRRRVLENMSLNCACTRCDNPSKVGDHSGDIICPNCRRGLVRPETAVQWKDSVWSCDRCQEEVPYAQIIESYKELRTQLCNIPKNRESLEKLYQFIQRAQDQLNPTHELVIMAWCFIETIIRPNLDAVRFPDPFKVLPESAIQDYVLLAQYCKTCEKHFKALRPGFWLDLGVVQFQKFYANFAISAREFQENRLPRKEFIIRVLRAMKYLQEAVVILGAYDGYNATESVSRLTQDATWTLTTIKSVVDKLFKEEQAVRSRHLPDNS</sequence>
<evidence type="ECO:0000313" key="7">
    <source>
        <dbReference type="EMBL" id="CAG7831139.1"/>
    </source>
</evidence>
<dbReference type="GO" id="GO:0008270">
    <property type="term" value="F:zinc ion binding"/>
    <property type="evidence" value="ECO:0007669"/>
    <property type="project" value="UniProtKB-KW"/>
</dbReference>
<dbReference type="AlphaFoldDB" id="A0A8J2LF27"/>
<keyword evidence="8" id="KW-1185">Reference proteome</keyword>
<evidence type="ECO:0000259" key="6">
    <source>
        <dbReference type="PROSITE" id="PS50865"/>
    </source>
</evidence>
<evidence type="ECO:0000256" key="4">
    <source>
        <dbReference type="PROSITE-ProRule" id="PRU00134"/>
    </source>
</evidence>
<evidence type="ECO:0000256" key="2">
    <source>
        <dbReference type="ARBA" id="ARBA00022771"/>
    </source>
</evidence>
<accession>A0A8J2LF27</accession>
<dbReference type="EMBL" id="CAJVCH010558974">
    <property type="protein sequence ID" value="CAG7831139.1"/>
    <property type="molecule type" value="Genomic_DNA"/>
</dbReference>
<reference evidence="7" key="1">
    <citation type="submission" date="2021-06" db="EMBL/GenBank/DDBJ databases">
        <authorList>
            <person name="Hodson N. C."/>
            <person name="Mongue J. A."/>
            <person name="Jaron S. K."/>
        </authorList>
    </citation>
    <scope>NUCLEOTIDE SEQUENCE</scope>
</reference>
<dbReference type="OrthoDB" id="432970at2759"/>
<evidence type="ECO:0000313" key="8">
    <source>
        <dbReference type="Proteomes" id="UP000708208"/>
    </source>
</evidence>
<keyword evidence="2 4" id="KW-0863">Zinc-finger</keyword>
<feature type="compositionally biased region" description="Basic and acidic residues" evidence="5">
    <location>
        <begin position="36"/>
        <end position="54"/>
    </location>
</feature>
<dbReference type="Proteomes" id="UP000708208">
    <property type="component" value="Unassembled WGS sequence"/>
</dbReference>
<feature type="compositionally biased region" description="Basic and acidic residues" evidence="5">
    <location>
        <begin position="64"/>
        <end position="84"/>
    </location>
</feature>
<evidence type="ECO:0000256" key="3">
    <source>
        <dbReference type="ARBA" id="ARBA00022833"/>
    </source>
</evidence>
<protein>
    <recommendedName>
        <fullName evidence="6">MYND-type domain-containing protein</fullName>
    </recommendedName>
</protein>
<dbReference type="Pfam" id="PF01753">
    <property type="entry name" value="zf-MYND"/>
    <property type="match status" value="1"/>
</dbReference>
<dbReference type="PANTHER" id="PTHR46455">
    <property type="entry name" value="SET AND MYND DOMAIN CONTAINING, ARTHROPOD-SPECIFIC, MEMBER 4, ISOFORM A"/>
    <property type="match status" value="1"/>
</dbReference>
<dbReference type="PANTHER" id="PTHR46455:SF5">
    <property type="entry name" value="SET AND MYND DOMAIN CONTAINING, ARTHROPOD-SPECIFIC, MEMBER 4, ISOFORM A"/>
    <property type="match status" value="1"/>
</dbReference>
<name>A0A8J2LF27_9HEXA</name>